<keyword evidence="3" id="KW-1185">Reference proteome</keyword>
<dbReference type="Pfam" id="PF13356">
    <property type="entry name" value="Arm-DNA-bind_3"/>
    <property type="match status" value="1"/>
</dbReference>
<gene>
    <name evidence="2" type="ORF">BDD21_5076</name>
</gene>
<sequence>MSDKLRFTKTRIDALGPAEAGKRKFYYDADTPGLSVQVTGSGTKTFYVYRWVGGKPEKIRLGTFPAMTVEQAQRETRKLKFLSFIQPYHNISNHEYARILVKAY</sequence>
<feature type="domain" description="Integrase DNA-binding" evidence="1">
    <location>
        <begin position="7"/>
        <end position="80"/>
    </location>
</feature>
<dbReference type="Gene3D" id="3.30.160.390">
    <property type="entry name" value="Integrase, DNA-binding domain"/>
    <property type="match status" value="1"/>
</dbReference>
<dbReference type="InterPro" id="IPR025166">
    <property type="entry name" value="Integrase_DNA_bind_dom"/>
</dbReference>
<comment type="caution">
    <text evidence="2">The sequence shown here is derived from an EMBL/GenBank/DDBJ whole genome shotgun (WGS) entry which is preliminary data.</text>
</comment>
<dbReference type="InterPro" id="IPR038488">
    <property type="entry name" value="Integrase_DNA-bd_sf"/>
</dbReference>
<reference evidence="2 3" key="1">
    <citation type="submission" date="2018-10" db="EMBL/GenBank/DDBJ databases">
        <title>Genomic Encyclopedia of Archaeal and Bacterial Type Strains, Phase II (KMG-II): from individual species to whole genera.</title>
        <authorList>
            <person name="Goeker M."/>
        </authorList>
    </citation>
    <scope>NUCLEOTIDE SEQUENCE [LARGE SCALE GENOMIC DNA]</scope>
    <source>
        <strain evidence="2 3">DSM 235</strain>
    </source>
</reference>
<accession>A0A495VDL7</accession>
<proteinExistence type="predicted"/>
<dbReference type="AlphaFoldDB" id="A0A495VDL7"/>
<dbReference type="OrthoDB" id="5567253at2"/>
<dbReference type="EMBL" id="RBXL01000001">
    <property type="protein sequence ID" value="RKT47486.1"/>
    <property type="molecule type" value="Genomic_DNA"/>
</dbReference>
<evidence type="ECO:0000259" key="1">
    <source>
        <dbReference type="Pfam" id="PF13356"/>
    </source>
</evidence>
<dbReference type="Proteomes" id="UP000274556">
    <property type="component" value="Unassembled WGS sequence"/>
</dbReference>
<name>A0A495VDL7_9GAMM</name>
<protein>
    <submittedName>
        <fullName evidence="2">Uncharacterized protein DUF4102</fullName>
    </submittedName>
</protein>
<evidence type="ECO:0000313" key="3">
    <source>
        <dbReference type="Proteomes" id="UP000274556"/>
    </source>
</evidence>
<organism evidence="2 3">
    <name type="scientific">Thiocapsa rosea</name>
    <dbReference type="NCBI Taxonomy" id="69360"/>
    <lineage>
        <taxon>Bacteria</taxon>
        <taxon>Pseudomonadati</taxon>
        <taxon>Pseudomonadota</taxon>
        <taxon>Gammaproteobacteria</taxon>
        <taxon>Chromatiales</taxon>
        <taxon>Chromatiaceae</taxon>
        <taxon>Thiocapsa</taxon>
    </lineage>
</organism>
<dbReference type="RefSeq" id="WP_120799447.1">
    <property type="nucleotide sequence ID" value="NZ_RBXL01000001.1"/>
</dbReference>
<evidence type="ECO:0000313" key="2">
    <source>
        <dbReference type="EMBL" id="RKT47486.1"/>
    </source>
</evidence>